<feature type="domain" description="MATH" evidence="1">
    <location>
        <begin position="30"/>
        <end position="186"/>
    </location>
</feature>
<dbReference type="SUPFAM" id="SSF49599">
    <property type="entry name" value="TRAF domain-like"/>
    <property type="match status" value="1"/>
</dbReference>
<dbReference type="Proteomes" id="UP000823388">
    <property type="component" value="Chromosome 6K"/>
</dbReference>
<protein>
    <recommendedName>
        <fullName evidence="1">MATH domain-containing protein</fullName>
    </recommendedName>
</protein>
<reference evidence="2" key="1">
    <citation type="submission" date="2020-05" db="EMBL/GenBank/DDBJ databases">
        <title>WGS assembly of Panicum virgatum.</title>
        <authorList>
            <person name="Lovell J.T."/>
            <person name="Jenkins J."/>
            <person name="Shu S."/>
            <person name="Juenger T.E."/>
            <person name="Schmutz J."/>
        </authorList>
    </citation>
    <scope>NUCLEOTIDE SEQUENCE</scope>
    <source>
        <strain evidence="2">AP13</strain>
    </source>
</reference>
<dbReference type="Pfam" id="PF22486">
    <property type="entry name" value="MATH_2"/>
    <property type="match status" value="1"/>
</dbReference>
<dbReference type="OrthoDB" id="691578at2759"/>
<dbReference type="PANTHER" id="PTHR26379:SF282">
    <property type="entry name" value="OS04G0433000 PROTEIN"/>
    <property type="match status" value="1"/>
</dbReference>
<proteinExistence type="predicted"/>
<evidence type="ECO:0000313" key="2">
    <source>
        <dbReference type="EMBL" id="KAG2581652.1"/>
    </source>
</evidence>
<dbReference type="InterPro" id="IPR008974">
    <property type="entry name" value="TRAF-like"/>
</dbReference>
<dbReference type="GO" id="GO:0016567">
    <property type="term" value="P:protein ubiquitination"/>
    <property type="evidence" value="ECO:0007669"/>
    <property type="project" value="InterPro"/>
</dbReference>
<evidence type="ECO:0000259" key="1">
    <source>
        <dbReference type="PROSITE" id="PS50144"/>
    </source>
</evidence>
<dbReference type="InterPro" id="IPR045005">
    <property type="entry name" value="BPM1-6"/>
</dbReference>
<name>A0A8T0R7B7_PANVG</name>
<keyword evidence="3" id="KW-1185">Reference proteome</keyword>
<dbReference type="PROSITE" id="PS50144">
    <property type="entry name" value="MATH"/>
    <property type="match status" value="1"/>
</dbReference>
<dbReference type="AlphaFoldDB" id="A0A8T0R7B7"/>
<evidence type="ECO:0000313" key="3">
    <source>
        <dbReference type="Proteomes" id="UP000823388"/>
    </source>
</evidence>
<comment type="caution">
    <text evidence="2">The sequence shown here is derived from an EMBL/GenBank/DDBJ whole genome shotgun (WGS) entry which is preliminary data.</text>
</comment>
<dbReference type="InterPro" id="IPR002083">
    <property type="entry name" value="MATH/TRAF_dom"/>
</dbReference>
<organism evidence="2 3">
    <name type="scientific">Panicum virgatum</name>
    <name type="common">Blackwell switchgrass</name>
    <dbReference type="NCBI Taxonomy" id="38727"/>
    <lineage>
        <taxon>Eukaryota</taxon>
        <taxon>Viridiplantae</taxon>
        <taxon>Streptophyta</taxon>
        <taxon>Embryophyta</taxon>
        <taxon>Tracheophyta</taxon>
        <taxon>Spermatophyta</taxon>
        <taxon>Magnoliopsida</taxon>
        <taxon>Liliopsida</taxon>
        <taxon>Poales</taxon>
        <taxon>Poaceae</taxon>
        <taxon>PACMAD clade</taxon>
        <taxon>Panicoideae</taxon>
        <taxon>Panicodae</taxon>
        <taxon>Paniceae</taxon>
        <taxon>Panicinae</taxon>
        <taxon>Panicum</taxon>
        <taxon>Panicum sect. Hiantes</taxon>
    </lineage>
</organism>
<dbReference type="PANTHER" id="PTHR26379">
    <property type="entry name" value="BTB/POZ AND MATH DOMAIN-CONTAINING PROTEIN 1"/>
    <property type="match status" value="1"/>
</dbReference>
<accession>A0A8T0R7B7</accession>
<dbReference type="CDD" id="cd00121">
    <property type="entry name" value="MATH"/>
    <property type="match status" value="1"/>
</dbReference>
<dbReference type="EMBL" id="CM029047">
    <property type="protein sequence ID" value="KAG2581652.1"/>
    <property type="molecule type" value="Genomic_DNA"/>
</dbReference>
<gene>
    <name evidence="2" type="ORF">PVAP13_6KG067800</name>
</gene>
<dbReference type="Gene3D" id="2.60.210.10">
    <property type="entry name" value="Apoptosis, Tumor Necrosis Factor Receptor Associated Protein 2, Chain A"/>
    <property type="match status" value="1"/>
</dbReference>
<sequence>MSSAQPLLSAAVRQLSPMASRVVVKVEQVKGFQVFRIDGYSWTKTLAAGERISSGRFDIGGRGWCIDYYPNGAGRTSDSDSVSLYLRRLAVAAGYRQRVRAQYKFSLLDSSGNAAYELPAETAVFTASADDRPRWPRILNLLRRTGDKTEDRDIGAGLPGFVAQEELERRREILLSDDCLAIRCDVAVTEVIVAPKDDGESATTPTVLRPRTSEK</sequence>